<proteinExistence type="inferred from homology"/>
<evidence type="ECO:0000256" key="3">
    <source>
        <dbReference type="ARBA" id="ARBA00001947"/>
    </source>
</evidence>
<dbReference type="GO" id="GO:0008237">
    <property type="term" value="F:metallopeptidase activity"/>
    <property type="evidence" value="ECO:0007669"/>
    <property type="project" value="UniProtKB-KW"/>
</dbReference>
<evidence type="ECO:0000256" key="1">
    <source>
        <dbReference type="ARBA" id="ARBA00001941"/>
    </source>
</evidence>
<dbReference type="RefSeq" id="WP_119549109.1">
    <property type="nucleotide sequence ID" value="NZ_QXIR01000037.1"/>
</dbReference>
<gene>
    <name evidence="10" type="ORF">D3H55_20185</name>
</gene>
<comment type="similarity">
    <text evidence="4">Belongs to the peptidase M29 family.</text>
</comment>
<dbReference type="AlphaFoldDB" id="A0A3A1QPN2"/>
<keyword evidence="5 10" id="KW-0031">Aminopeptidase</keyword>
<reference evidence="10 11" key="1">
    <citation type="submission" date="2018-09" db="EMBL/GenBank/DDBJ databases">
        <title>Bacillus saliacetes sp. nov., isolated from Thai shrimp paste (Ka-pi).</title>
        <authorList>
            <person name="Daroonpunt R."/>
            <person name="Tanasupawat S."/>
            <person name="Yiamsombut S."/>
        </authorList>
    </citation>
    <scope>NUCLEOTIDE SEQUENCE [LARGE SCALE GENOMIC DNA]</scope>
    <source>
        <strain evidence="10 11">SKP7-4</strain>
    </source>
</reference>
<dbReference type="OrthoDB" id="9803993at2"/>
<evidence type="ECO:0000256" key="8">
    <source>
        <dbReference type="ARBA" id="ARBA00022801"/>
    </source>
</evidence>
<dbReference type="InterPro" id="IPR000787">
    <property type="entry name" value="Peptidase_M29"/>
</dbReference>
<dbReference type="InterPro" id="IPR052170">
    <property type="entry name" value="M29_Exopeptidase"/>
</dbReference>
<protein>
    <submittedName>
        <fullName evidence="10">Aminopeptidase</fullName>
    </submittedName>
</protein>
<keyword evidence="11" id="KW-1185">Reference proteome</keyword>
<evidence type="ECO:0000256" key="2">
    <source>
        <dbReference type="ARBA" id="ARBA00001946"/>
    </source>
</evidence>
<dbReference type="Proteomes" id="UP000265801">
    <property type="component" value="Unassembled WGS sequence"/>
</dbReference>
<name>A0A3A1QPN2_9BACI</name>
<evidence type="ECO:0000313" key="10">
    <source>
        <dbReference type="EMBL" id="RIW29042.1"/>
    </source>
</evidence>
<keyword evidence="6" id="KW-0645">Protease</keyword>
<dbReference type="PANTHER" id="PTHR34448">
    <property type="entry name" value="AMINOPEPTIDASE"/>
    <property type="match status" value="1"/>
</dbReference>
<comment type="cofactor">
    <cofactor evidence="2">
        <name>Mg(2+)</name>
        <dbReference type="ChEBI" id="CHEBI:18420"/>
    </cofactor>
</comment>
<organism evidence="10 11">
    <name type="scientific">Bacillus salacetis</name>
    <dbReference type="NCBI Taxonomy" id="2315464"/>
    <lineage>
        <taxon>Bacteria</taxon>
        <taxon>Bacillati</taxon>
        <taxon>Bacillota</taxon>
        <taxon>Bacilli</taxon>
        <taxon>Bacillales</taxon>
        <taxon>Bacillaceae</taxon>
        <taxon>Bacillus</taxon>
    </lineage>
</organism>
<comment type="cofactor">
    <cofactor evidence="3">
        <name>Zn(2+)</name>
        <dbReference type="ChEBI" id="CHEBI:29105"/>
    </cofactor>
</comment>
<evidence type="ECO:0000256" key="9">
    <source>
        <dbReference type="ARBA" id="ARBA00023049"/>
    </source>
</evidence>
<dbReference type="GO" id="GO:0004177">
    <property type="term" value="F:aminopeptidase activity"/>
    <property type="evidence" value="ECO:0007669"/>
    <property type="project" value="UniProtKB-KW"/>
</dbReference>
<dbReference type="InterPro" id="IPR035097">
    <property type="entry name" value="M29_N-terminal"/>
</dbReference>
<evidence type="ECO:0000256" key="6">
    <source>
        <dbReference type="ARBA" id="ARBA00022670"/>
    </source>
</evidence>
<dbReference type="SUPFAM" id="SSF144052">
    <property type="entry name" value="Thermophilic metalloprotease-like"/>
    <property type="match status" value="1"/>
</dbReference>
<keyword evidence="8" id="KW-0378">Hydrolase</keyword>
<dbReference type="GO" id="GO:0046872">
    <property type="term" value="F:metal ion binding"/>
    <property type="evidence" value="ECO:0007669"/>
    <property type="project" value="UniProtKB-KW"/>
</dbReference>
<accession>A0A3A1QPN2</accession>
<evidence type="ECO:0000313" key="11">
    <source>
        <dbReference type="Proteomes" id="UP000265801"/>
    </source>
</evidence>
<comment type="caution">
    <text evidence="10">The sequence shown here is derived from an EMBL/GenBank/DDBJ whole genome shotgun (WGS) entry which is preliminary data.</text>
</comment>
<dbReference type="Gene3D" id="3.40.1830.10">
    <property type="entry name" value="Thermophilic metalloprotease (M29)"/>
    <property type="match status" value="1"/>
</dbReference>
<dbReference type="PANTHER" id="PTHR34448:SF1">
    <property type="entry name" value="BLL6088 PROTEIN"/>
    <property type="match status" value="1"/>
</dbReference>
<evidence type="ECO:0000256" key="5">
    <source>
        <dbReference type="ARBA" id="ARBA00022438"/>
    </source>
</evidence>
<keyword evidence="9" id="KW-0482">Metalloprotease</keyword>
<keyword evidence="7" id="KW-0479">Metal-binding</keyword>
<evidence type="ECO:0000256" key="7">
    <source>
        <dbReference type="ARBA" id="ARBA00022723"/>
    </source>
</evidence>
<dbReference type="Pfam" id="PF02073">
    <property type="entry name" value="Peptidase_M29"/>
    <property type="match status" value="1"/>
</dbReference>
<comment type="cofactor">
    <cofactor evidence="1">
        <name>Co(2+)</name>
        <dbReference type="ChEBI" id="CHEBI:48828"/>
    </cofactor>
</comment>
<sequence length="369" mass="41402">MDSRLETLAKTVVQYSLNIQQGEKVLIEALDVHDYGFLAPFMDEVFKAGGHVFVERTDYRINRKMMISGSKEQFEADARLKLDQMKEMDAVILILGENNISEFADIPSDKKNTYRQAYKPVSDEQLKKKWVLFNVPTKAYAQLAEMSTDAYSDFLYETCTMDYSKMSAAMDSLVDLMNQTDKVRILAPGTDLRFSIKDLPAIKCDGRINLPDGEVFTAPVKDSVNGIITFNTKSLYAGQTYNNIQLTFEEGRIINCQSDNNESLNELLDSDEGARYIGEFALGVNPYINTIMNDIGFDEKINGSLHLALGEAYEVADNGNKSSIHWDIVLMLKPEFGGGEIFFDDVLISKDGRFVAESLAGLNPENLID</sequence>
<evidence type="ECO:0000256" key="4">
    <source>
        <dbReference type="ARBA" id="ARBA00008236"/>
    </source>
</evidence>
<dbReference type="EMBL" id="QXIR01000037">
    <property type="protein sequence ID" value="RIW29042.1"/>
    <property type="molecule type" value="Genomic_DNA"/>
</dbReference>
<dbReference type="GO" id="GO:0006508">
    <property type="term" value="P:proteolysis"/>
    <property type="evidence" value="ECO:0007669"/>
    <property type="project" value="UniProtKB-KW"/>
</dbReference>